<dbReference type="EMBL" id="SMYO01000045">
    <property type="protein sequence ID" value="TDK54669.1"/>
    <property type="molecule type" value="Genomic_DNA"/>
</dbReference>
<dbReference type="PANTHER" id="PTHR31885:SF6">
    <property type="entry name" value="GH04784P"/>
    <property type="match status" value="1"/>
</dbReference>
<dbReference type="PANTHER" id="PTHR31885">
    <property type="entry name" value="GH04784P"/>
    <property type="match status" value="1"/>
</dbReference>
<keyword evidence="3 6" id="KW-0812">Transmembrane</keyword>
<dbReference type="AlphaFoldDB" id="A0A4R5VJG0"/>
<protein>
    <submittedName>
        <fullName evidence="7">Lysoplasmalogenase</fullName>
    </submittedName>
</protein>
<evidence type="ECO:0000256" key="4">
    <source>
        <dbReference type="ARBA" id="ARBA00022989"/>
    </source>
</evidence>
<name>A0A4R5VJG0_9BACI</name>
<organism evidence="7 8">
    <name type="scientific">Bacillus salipaludis</name>
    <dbReference type="NCBI Taxonomy" id="2547811"/>
    <lineage>
        <taxon>Bacteria</taxon>
        <taxon>Bacillati</taxon>
        <taxon>Bacillota</taxon>
        <taxon>Bacilli</taxon>
        <taxon>Bacillales</taxon>
        <taxon>Bacillaceae</taxon>
        <taxon>Bacillus</taxon>
    </lineage>
</organism>
<feature type="transmembrane region" description="Helical" evidence="6">
    <location>
        <begin position="105"/>
        <end position="127"/>
    </location>
</feature>
<evidence type="ECO:0000313" key="8">
    <source>
        <dbReference type="Proteomes" id="UP000295132"/>
    </source>
</evidence>
<dbReference type="GO" id="GO:0016787">
    <property type="term" value="F:hydrolase activity"/>
    <property type="evidence" value="ECO:0007669"/>
    <property type="project" value="TreeGrafter"/>
</dbReference>
<evidence type="ECO:0000256" key="2">
    <source>
        <dbReference type="ARBA" id="ARBA00007375"/>
    </source>
</evidence>
<evidence type="ECO:0000313" key="7">
    <source>
        <dbReference type="EMBL" id="TDK54669.1"/>
    </source>
</evidence>
<dbReference type="GO" id="GO:0016020">
    <property type="term" value="C:membrane"/>
    <property type="evidence" value="ECO:0007669"/>
    <property type="project" value="UniProtKB-SubCell"/>
</dbReference>
<evidence type="ECO:0000256" key="6">
    <source>
        <dbReference type="SAM" id="Phobius"/>
    </source>
</evidence>
<comment type="similarity">
    <text evidence="2">Belongs to the TMEM86 family.</text>
</comment>
<sequence>MKTYRLPTFILLMSLIYIFAISSKPEAIKMIFKLIPMWLILFYAYKLIPDKKSRPHWIIWCGLFFCMLGDGLIRWFVIGLAAFLIGHLFYTAGFSRYWRFTKLSLLMIIPIGLYGFVMGYHIIAALLQNHNDTLIVPVLMYIVIISLMCWSGFLSQNIWAIIGSILFVLSDSILSWNLFVSEIPYSDILIMTTYYTAQFLIAHSLRLFPSFGKYSSGEK</sequence>
<accession>A0A4R5VJG0</accession>
<comment type="subcellular location">
    <subcellularLocation>
        <location evidence="1">Membrane</location>
        <topology evidence="1">Multi-pass membrane protein</topology>
    </subcellularLocation>
</comment>
<feature type="transmembrane region" description="Helical" evidence="6">
    <location>
        <begin position="57"/>
        <end position="85"/>
    </location>
</feature>
<feature type="transmembrane region" description="Helical" evidence="6">
    <location>
        <begin position="159"/>
        <end position="180"/>
    </location>
</feature>
<dbReference type="InterPro" id="IPR012506">
    <property type="entry name" value="TMEM86B-like"/>
</dbReference>
<keyword evidence="5 6" id="KW-0472">Membrane</keyword>
<evidence type="ECO:0000256" key="1">
    <source>
        <dbReference type="ARBA" id="ARBA00004141"/>
    </source>
</evidence>
<dbReference type="Pfam" id="PF07947">
    <property type="entry name" value="YhhN"/>
    <property type="match status" value="1"/>
</dbReference>
<proteinExistence type="inferred from homology"/>
<gene>
    <name evidence="7" type="ORF">E2K98_29250</name>
</gene>
<comment type="caution">
    <text evidence="7">The sequence shown here is derived from an EMBL/GenBank/DDBJ whole genome shotgun (WGS) entry which is preliminary data.</text>
</comment>
<evidence type="ECO:0000256" key="3">
    <source>
        <dbReference type="ARBA" id="ARBA00022692"/>
    </source>
</evidence>
<reference evidence="7 8" key="1">
    <citation type="submission" date="2019-03" db="EMBL/GenBank/DDBJ databases">
        <title>Bacillus niacini sp. nov. a Nicotinate-Metabolizing Mesophile Isolated from Soil.</title>
        <authorList>
            <person name="Zhang G."/>
        </authorList>
    </citation>
    <scope>NUCLEOTIDE SEQUENCE [LARGE SCALE GENOMIC DNA]</scope>
    <source>
        <strain evidence="7 8">WN066</strain>
    </source>
</reference>
<keyword evidence="4 6" id="KW-1133">Transmembrane helix</keyword>
<feature type="transmembrane region" description="Helical" evidence="6">
    <location>
        <begin position="134"/>
        <end position="153"/>
    </location>
</feature>
<dbReference type="Proteomes" id="UP000295132">
    <property type="component" value="Unassembled WGS sequence"/>
</dbReference>
<feature type="transmembrane region" description="Helical" evidence="6">
    <location>
        <begin position="30"/>
        <end position="48"/>
    </location>
</feature>
<evidence type="ECO:0000256" key="5">
    <source>
        <dbReference type="ARBA" id="ARBA00023136"/>
    </source>
</evidence>